<dbReference type="InterPro" id="IPR048666">
    <property type="entry name" value="RedAm-like_C"/>
</dbReference>
<evidence type="ECO:0000313" key="7">
    <source>
        <dbReference type="Proteomes" id="UP000647017"/>
    </source>
</evidence>
<dbReference type="SUPFAM" id="SSF51735">
    <property type="entry name" value="NAD(P)-binding Rossmann-fold domains"/>
    <property type="match status" value="1"/>
</dbReference>
<evidence type="ECO:0000259" key="5">
    <source>
        <dbReference type="Pfam" id="PF21761"/>
    </source>
</evidence>
<comment type="similarity">
    <text evidence="1">Belongs to the HIBADH-related family.</text>
</comment>
<evidence type="ECO:0000256" key="2">
    <source>
        <dbReference type="ARBA" id="ARBA00023002"/>
    </source>
</evidence>
<keyword evidence="7" id="KW-1185">Reference proteome</keyword>
<gene>
    <name evidence="6" type="ORF">Van01_00420</name>
</gene>
<feature type="domain" description="6-phosphogluconate dehydrogenase NADP-binding" evidence="4">
    <location>
        <begin position="6"/>
        <end position="154"/>
    </location>
</feature>
<dbReference type="InterPro" id="IPR006115">
    <property type="entry name" value="6PGDH_NADP-bd"/>
</dbReference>
<evidence type="ECO:0000256" key="1">
    <source>
        <dbReference type="ARBA" id="ARBA00009080"/>
    </source>
</evidence>
<feature type="signal peptide" evidence="3">
    <location>
        <begin position="1"/>
        <end position="18"/>
    </location>
</feature>
<comment type="caution">
    <text evidence="6">The sequence shown here is derived from an EMBL/GenBank/DDBJ whole genome shotgun (WGS) entry which is preliminary data.</text>
</comment>
<dbReference type="RefSeq" id="WP_203997535.1">
    <property type="nucleotide sequence ID" value="NZ_BOOZ01000001.1"/>
</dbReference>
<evidence type="ECO:0000259" key="4">
    <source>
        <dbReference type="Pfam" id="PF03446"/>
    </source>
</evidence>
<dbReference type="Proteomes" id="UP000647017">
    <property type="component" value="Unassembled WGS sequence"/>
</dbReference>
<dbReference type="InterPro" id="IPR051265">
    <property type="entry name" value="HIBADH-related_NP60_sf"/>
</dbReference>
<feature type="domain" description="NADPH-dependent reductive aminase-like C-terminal" evidence="5">
    <location>
        <begin position="160"/>
        <end position="286"/>
    </location>
</feature>
<organism evidence="6 7">
    <name type="scientific">Micromonospora andamanensis</name>
    <dbReference type="NCBI Taxonomy" id="1287068"/>
    <lineage>
        <taxon>Bacteria</taxon>
        <taxon>Bacillati</taxon>
        <taxon>Actinomycetota</taxon>
        <taxon>Actinomycetes</taxon>
        <taxon>Micromonosporales</taxon>
        <taxon>Micromonosporaceae</taxon>
        <taxon>Micromonospora</taxon>
    </lineage>
</organism>
<name>A0ABQ4HMF9_9ACTN</name>
<reference evidence="6 7" key="1">
    <citation type="submission" date="2021-01" db="EMBL/GenBank/DDBJ databases">
        <title>Whole genome shotgun sequence of Verrucosispora andamanensis NBRC 109075.</title>
        <authorList>
            <person name="Komaki H."/>
            <person name="Tamura T."/>
        </authorList>
    </citation>
    <scope>NUCLEOTIDE SEQUENCE [LARGE SCALE GENOMIC DNA]</scope>
    <source>
        <strain evidence="6 7">NBRC 109075</strain>
    </source>
</reference>
<dbReference type="PANTHER" id="PTHR43580">
    <property type="entry name" value="OXIDOREDUCTASE GLYR1-RELATED"/>
    <property type="match status" value="1"/>
</dbReference>
<dbReference type="PIRSF" id="PIRSF000103">
    <property type="entry name" value="HIBADH"/>
    <property type="match status" value="1"/>
</dbReference>
<protein>
    <submittedName>
        <fullName evidence="6">Oxidoreductase</fullName>
    </submittedName>
</protein>
<dbReference type="InterPro" id="IPR013328">
    <property type="entry name" value="6PGD_dom2"/>
</dbReference>
<keyword evidence="3" id="KW-0732">Signal</keyword>
<proteinExistence type="inferred from homology"/>
<dbReference type="Pfam" id="PF21761">
    <property type="entry name" value="RedAm-like_C"/>
    <property type="match status" value="1"/>
</dbReference>
<dbReference type="InterPro" id="IPR036291">
    <property type="entry name" value="NAD(P)-bd_dom_sf"/>
</dbReference>
<evidence type="ECO:0000256" key="3">
    <source>
        <dbReference type="SAM" id="SignalP"/>
    </source>
</evidence>
<dbReference type="InterPro" id="IPR015815">
    <property type="entry name" value="HIBADH-related"/>
</dbReference>
<sequence length="289" mass="30478">MTVSTTFLGLGAMGSALATTALDAGHRIVCWNRTAHRAQSLGERGAVLADSVEQAIVGTGTVVVCLFDVTSVREVLEPVATGLSGRTVINLTTTTPDQSRDLARWAGDRGIDLLDGAIMAVPETIGGPGSAIFYSGSAEGFAQHRQLLDLWGESSYLGPDAGMAALYDTAMLAGMYAMFAGFLHGAAMVGSEGVPAGEFVRRQAPFLAAMTEQLADYAATIDEQDYLGPDQQSLRFTETALSTVMQASTGQGVTDEVLKPVHDLVRRQLAAGFGEHGTARMFEELRSAR</sequence>
<dbReference type="PANTHER" id="PTHR43580:SF2">
    <property type="entry name" value="CYTOKINE-LIKE NUCLEAR FACTOR N-PAC"/>
    <property type="match status" value="1"/>
</dbReference>
<keyword evidence="2" id="KW-0560">Oxidoreductase</keyword>
<dbReference type="Gene3D" id="3.40.50.720">
    <property type="entry name" value="NAD(P)-binding Rossmann-like Domain"/>
    <property type="match status" value="1"/>
</dbReference>
<dbReference type="EMBL" id="BOOZ01000001">
    <property type="protein sequence ID" value="GIJ06828.1"/>
    <property type="molecule type" value="Genomic_DNA"/>
</dbReference>
<evidence type="ECO:0000313" key="6">
    <source>
        <dbReference type="EMBL" id="GIJ06828.1"/>
    </source>
</evidence>
<accession>A0ABQ4HMF9</accession>
<feature type="chain" id="PRO_5046416927" evidence="3">
    <location>
        <begin position="19"/>
        <end position="289"/>
    </location>
</feature>
<dbReference type="Pfam" id="PF03446">
    <property type="entry name" value="NAD_binding_2"/>
    <property type="match status" value="1"/>
</dbReference>
<dbReference type="Gene3D" id="1.10.1040.10">
    <property type="entry name" value="N-(1-d-carboxylethyl)-l-norvaline Dehydrogenase, domain 2"/>
    <property type="match status" value="1"/>
</dbReference>